<proteinExistence type="predicted"/>
<dbReference type="EMBL" id="JBEPSB010000004">
    <property type="protein sequence ID" value="MET4560095.1"/>
    <property type="molecule type" value="Genomic_DNA"/>
</dbReference>
<keyword evidence="3" id="KW-1185">Reference proteome</keyword>
<name>A0ABV2PGQ3_9BACI</name>
<organism evidence="2 3">
    <name type="scientific">Lysinibacillus parviboronicapiens</name>
    <dbReference type="NCBI Taxonomy" id="436516"/>
    <lineage>
        <taxon>Bacteria</taxon>
        <taxon>Bacillati</taxon>
        <taxon>Bacillota</taxon>
        <taxon>Bacilli</taxon>
        <taxon>Bacillales</taxon>
        <taxon>Bacillaceae</taxon>
        <taxon>Lysinibacillus</taxon>
    </lineage>
</organism>
<keyword evidence="1" id="KW-1133">Transmembrane helix</keyword>
<evidence type="ECO:0000313" key="2">
    <source>
        <dbReference type="EMBL" id="MET4560095.1"/>
    </source>
</evidence>
<comment type="caution">
    <text evidence="2">The sequence shown here is derived from an EMBL/GenBank/DDBJ whole genome shotgun (WGS) entry which is preliminary data.</text>
</comment>
<keyword evidence="1" id="KW-0812">Transmembrane</keyword>
<protein>
    <submittedName>
        <fullName evidence="2">Uncharacterized protein</fullName>
    </submittedName>
</protein>
<evidence type="ECO:0000256" key="1">
    <source>
        <dbReference type="SAM" id="Phobius"/>
    </source>
</evidence>
<keyword evidence="1" id="KW-0472">Membrane</keyword>
<gene>
    <name evidence="2" type="ORF">ABIA69_001239</name>
</gene>
<feature type="transmembrane region" description="Helical" evidence="1">
    <location>
        <begin position="42"/>
        <end position="59"/>
    </location>
</feature>
<sequence length="71" mass="8588">MKFFFWKLDNKEKFIRAFWTGLLALIVLYVVCWYLVDDLIIKIVLPMALSIIYLVDLVFRFKKIKRMKVGL</sequence>
<dbReference type="RefSeq" id="WP_354471245.1">
    <property type="nucleotide sequence ID" value="NZ_JBEPSB010000004.1"/>
</dbReference>
<feature type="transmembrane region" description="Helical" evidence="1">
    <location>
        <begin position="14"/>
        <end position="36"/>
    </location>
</feature>
<evidence type="ECO:0000313" key="3">
    <source>
        <dbReference type="Proteomes" id="UP001549363"/>
    </source>
</evidence>
<reference evidence="2 3" key="1">
    <citation type="submission" date="2024-06" db="EMBL/GenBank/DDBJ databases">
        <title>Sorghum-associated microbial communities from plants grown in Nebraska, USA.</title>
        <authorList>
            <person name="Schachtman D."/>
        </authorList>
    </citation>
    <scope>NUCLEOTIDE SEQUENCE [LARGE SCALE GENOMIC DNA]</scope>
    <source>
        <strain evidence="2 3">736</strain>
    </source>
</reference>
<accession>A0ABV2PGQ3</accession>
<dbReference type="Proteomes" id="UP001549363">
    <property type="component" value="Unassembled WGS sequence"/>
</dbReference>